<feature type="region of interest" description="Disordered" evidence="7">
    <location>
        <begin position="162"/>
        <end position="182"/>
    </location>
</feature>
<organism evidence="11 12">
    <name type="scientific">Leishmania martiniquensis</name>
    <dbReference type="NCBI Taxonomy" id="1580590"/>
    <lineage>
        <taxon>Eukaryota</taxon>
        <taxon>Discoba</taxon>
        <taxon>Euglenozoa</taxon>
        <taxon>Kinetoplastea</taxon>
        <taxon>Metakinetoplastina</taxon>
        <taxon>Trypanosomatida</taxon>
        <taxon>Trypanosomatidae</taxon>
        <taxon>Leishmaniinae</taxon>
        <taxon>Leishmania</taxon>
    </lineage>
</organism>
<dbReference type="InterPro" id="IPR011545">
    <property type="entry name" value="DEAD/DEAH_box_helicase_dom"/>
</dbReference>
<keyword evidence="1 5" id="KW-0547">Nucleotide-binding</keyword>
<feature type="domain" description="Helicase ATP-binding" evidence="8">
    <location>
        <begin position="44"/>
        <end position="362"/>
    </location>
</feature>
<dbReference type="InterPro" id="IPR027417">
    <property type="entry name" value="P-loop_NTPase"/>
</dbReference>
<gene>
    <name evidence="11" type="ORF">LSCM1_06428</name>
</gene>
<reference evidence="12" key="1">
    <citation type="journal article" date="2021" name="Microbiol. Resour. Announc.">
        <title>LGAAP: Leishmaniinae Genome Assembly and Annotation Pipeline.</title>
        <authorList>
            <person name="Almutairi H."/>
            <person name="Urbaniak M.D."/>
            <person name="Bates M.D."/>
            <person name="Jariyapan N."/>
            <person name="Kwakye-Nuako G."/>
            <person name="Thomaz-Soccol V."/>
            <person name="Al-Salem W.S."/>
            <person name="Dillon R.J."/>
            <person name="Bates P.A."/>
            <person name="Gatherer D."/>
        </authorList>
    </citation>
    <scope>NUCLEOTIDE SEQUENCE [LARGE SCALE GENOMIC DNA]</scope>
</reference>
<dbReference type="SMART" id="SM00490">
    <property type="entry name" value="HELICc"/>
    <property type="match status" value="1"/>
</dbReference>
<dbReference type="InterPro" id="IPR001650">
    <property type="entry name" value="Helicase_C-like"/>
</dbReference>
<feature type="compositionally biased region" description="Polar residues" evidence="7">
    <location>
        <begin position="768"/>
        <end position="789"/>
    </location>
</feature>
<dbReference type="Gene3D" id="3.40.50.300">
    <property type="entry name" value="P-loop containing nucleotide triphosphate hydrolases"/>
    <property type="match status" value="2"/>
</dbReference>
<evidence type="ECO:0000313" key="12">
    <source>
        <dbReference type="Proteomes" id="UP000673552"/>
    </source>
</evidence>
<comment type="domain">
    <text evidence="5">The Q motif is unique to and characteristic of the DEAD box family of RNA helicases and controls ATP binding and hydrolysis.</text>
</comment>
<dbReference type="PROSITE" id="PS51194">
    <property type="entry name" value="HELICASE_CTER"/>
    <property type="match status" value="1"/>
</dbReference>
<dbReference type="RefSeq" id="XP_067179171.1">
    <property type="nucleotide sequence ID" value="XM_067323857.1"/>
</dbReference>
<evidence type="ECO:0000256" key="4">
    <source>
        <dbReference type="ARBA" id="ARBA00022884"/>
    </source>
</evidence>
<evidence type="ECO:0000259" key="8">
    <source>
        <dbReference type="PROSITE" id="PS51192"/>
    </source>
</evidence>
<feature type="coiled-coil region" evidence="6">
    <location>
        <begin position="254"/>
        <end position="281"/>
    </location>
</feature>
<keyword evidence="5" id="KW-0347">Helicase</keyword>
<feature type="region of interest" description="Disordered" evidence="7">
    <location>
        <begin position="743"/>
        <end position="789"/>
    </location>
</feature>
<evidence type="ECO:0000313" key="11">
    <source>
        <dbReference type="EMBL" id="KAG5480008.1"/>
    </source>
</evidence>
<evidence type="ECO:0000256" key="6">
    <source>
        <dbReference type="SAM" id="Coils"/>
    </source>
</evidence>
<sequence length="789" mass="84683">MASLVAWDDCIGPAKWLREPLQHVLGYPKPLPVQQAVIPTITRALASGVPNDVSLTSPTGSGKTLCYLLPLVRLLTESKKGVDDNALRCLILVPTQALGQQVYRELQRLTRSTSIKAACICTEAIDAARSSSLELEAVEARELVRRVEVPCFDGTKQWTTDGCSDAGESDEDTGTADDDEYDDGYGDEDTLCFASRQQPRRRDTTARYFSNVDVIVSTPQRLLHHLDHTRGLRLAHLRLLVMDEADQVLAGNFAAQVQKVNARYELEVQQLQRRQLRQQERMCALLTRAITSNVVSPGEPFEPRIRASPATPQRLGGCCGAATATAFSTRGGPVLHKILCSATLSSRIARISNVKLRNCSYYILDSNGEEREEQGVASPLQVSTGAGMAAVGGAVLRTQFALPPTLQEHIIFVEDAYRPAVLLKLVHTLRDRIAATAARKRAETTARRIATDMAAYGGDDLSQGDADLPHVVEERDACATAASPSYPNAEDRAGTGILIFCATAEEARVMSHFLAAAGISSVEFTTLSSEAERRRALLQRTADADSADISCVVASDALMRGIDIPNVGHVIMYHPPEAVSQYVHRAGRTARAMRPGHVHLLLSKIGPSGTQEDGEMALYKRLSQSLSRTLPVSYERCFFRFAEAPSRVSGGAVATSSTATDAPRSAALPVNVETSVPSTNATAAAEEVGSAEWWVAQASQFLVQSQHELQRRWASVLESAAAVAAKAKATAAAIAGSSASAKMTSASIGADASKVEVSSGRKRDRSIAPSTSRLKSAVAGSSSTARRHS</sequence>
<dbReference type="InterPro" id="IPR014013">
    <property type="entry name" value="Helic_SF1/SF2_ATP-bd_DinG/Rad3"/>
</dbReference>
<dbReference type="CDD" id="cd18787">
    <property type="entry name" value="SF2_C_DEAD"/>
    <property type="match status" value="1"/>
</dbReference>
<protein>
    <recommendedName>
        <fullName evidence="5">ATP-dependent RNA helicase</fullName>
        <ecNumber evidence="5">3.6.4.13</ecNumber>
    </recommendedName>
</protein>
<keyword evidence="2 5" id="KW-0378">Hydrolase</keyword>
<evidence type="ECO:0000259" key="10">
    <source>
        <dbReference type="PROSITE" id="PS51194"/>
    </source>
</evidence>
<keyword evidence="3 5" id="KW-0067">ATP-binding</keyword>
<keyword evidence="12" id="KW-1185">Reference proteome</keyword>
<dbReference type="FunFam" id="3.40.50.300:FF:003509">
    <property type="entry name" value="Putative ATP-dependent RNA helicase"/>
    <property type="match status" value="1"/>
</dbReference>
<evidence type="ECO:0000259" key="9">
    <source>
        <dbReference type="PROSITE" id="PS51193"/>
    </source>
</evidence>
<comment type="catalytic activity">
    <reaction evidence="5">
        <text>ATP + H2O = ADP + phosphate + H(+)</text>
        <dbReference type="Rhea" id="RHEA:13065"/>
        <dbReference type="ChEBI" id="CHEBI:15377"/>
        <dbReference type="ChEBI" id="CHEBI:15378"/>
        <dbReference type="ChEBI" id="CHEBI:30616"/>
        <dbReference type="ChEBI" id="CHEBI:43474"/>
        <dbReference type="ChEBI" id="CHEBI:456216"/>
        <dbReference type="EC" id="3.6.4.13"/>
    </reaction>
</comment>
<comment type="caution">
    <text evidence="11">The sequence shown here is derived from an EMBL/GenBank/DDBJ whole genome shotgun (WGS) entry which is preliminary data.</text>
</comment>
<dbReference type="SMART" id="SM00487">
    <property type="entry name" value="DEXDc"/>
    <property type="match status" value="1"/>
</dbReference>
<evidence type="ECO:0000256" key="1">
    <source>
        <dbReference type="ARBA" id="ARBA00022741"/>
    </source>
</evidence>
<keyword evidence="4 5" id="KW-0694">RNA-binding</keyword>
<dbReference type="KEGG" id="lmat:92516369"/>
<dbReference type="Pfam" id="PF00270">
    <property type="entry name" value="DEAD"/>
    <property type="match status" value="2"/>
</dbReference>
<dbReference type="EC" id="3.6.4.13" evidence="5"/>
<accession>A0A836KVV1</accession>
<feature type="domain" description="Helicase ATP-binding" evidence="9">
    <location>
        <begin position="20"/>
        <end position="291"/>
    </location>
</feature>
<feature type="domain" description="Helicase C-terminal" evidence="10">
    <location>
        <begin position="481"/>
        <end position="645"/>
    </location>
</feature>
<dbReference type="Pfam" id="PF00271">
    <property type="entry name" value="Helicase_C"/>
    <property type="match status" value="1"/>
</dbReference>
<evidence type="ECO:0000256" key="7">
    <source>
        <dbReference type="SAM" id="MobiDB-lite"/>
    </source>
</evidence>
<evidence type="ECO:0000256" key="2">
    <source>
        <dbReference type="ARBA" id="ARBA00022801"/>
    </source>
</evidence>
<reference evidence="12" key="2">
    <citation type="journal article" date="2021" name="Sci. Data">
        <title>Chromosome-scale genome sequencing, assembly and annotation of six genomes from subfamily Leishmaniinae.</title>
        <authorList>
            <person name="Almutairi H."/>
            <person name="Urbaniak M.D."/>
            <person name="Bates M.D."/>
            <person name="Jariyapan N."/>
            <person name="Kwakye-Nuako G."/>
            <person name="Thomaz Soccol V."/>
            <person name="Al-Salem W.S."/>
            <person name="Dillon R.J."/>
            <person name="Bates P.A."/>
            <person name="Gatherer D."/>
        </authorList>
    </citation>
    <scope>NUCLEOTIDE SEQUENCE [LARGE SCALE GENOMIC DNA]</scope>
</reference>
<dbReference type="GeneID" id="92516369"/>
<evidence type="ECO:0000256" key="5">
    <source>
        <dbReference type="RuleBase" id="RU365068"/>
    </source>
</evidence>
<dbReference type="PROSITE" id="PS51193">
    <property type="entry name" value="HELICASE_ATP_BIND_2"/>
    <property type="match status" value="1"/>
</dbReference>
<dbReference type="GO" id="GO:0005524">
    <property type="term" value="F:ATP binding"/>
    <property type="evidence" value="ECO:0007669"/>
    <property type="project" value="UniProtKB-UniRule"/>
</dbReference>
<dbReference type="OrthoDB" id="3370at2759"/>
<dbReference type="GO" id="GO:0016787">
    <property type="term" value="F:hydrolase activity"/>
    <property type="evidence" value="ECO:0007669"/>
    <property type="project" value="UniProtKB-KW"/>
</dbReference>
<dbReference type="EMBL" id="JAFEUZ010000020">
    <property type="protein sequence ID" value="KAG5480008.1"/>
    <property type="molecule type" value="Genomic_DNA"/>
</dbReference>
<dbReference type="Proteomes" id="UP000673552">
    <property type="component" value="Unassembled WGS sequence"/>
</dbReference>
<dbReference type="AlphaFoldDB" id="A0A836KVV1"/>
<feature type="compositionally biased region" description="Acidic residues" evidence="7">
    <location>
        <begin position="167"/>
        <end position="182"/>
    </location>
</feature>
<evidence type="ECO:0000256" key="3">
    <source>
        <dbReference type="ARBA" id="ARBA00022840"/>
    </source>
</evidence>
<dbReference type="GO" id="GO:0003724">
    <property type="term" value="F:RNA helicase activity"/>
    <property type="evidence" value="ECO:0007669"/>
    <property type="project" value="UniProtKB-EC"/>
</dbReference>
<dbReference type="PROSITE" id="PS51192">
    <property type="entry name" value="HELICASE_ATP_BIND_1"/>
    <property type="match status" value="1"/>
</dbReference>
<comment type="similarity">
    <text evidence="5">Belongs to the DEAD box helicase family.</text>
</comment>
<dbReference type="InterPro" id="IPR014001">
    <property type="entry name" value="Helicase_ATP-bd"/>
</dbReference>
<keyword evidence="6" id="KW-0175">Coiled coil</keyword>
<dbReference type="GO" id="GO:0003723">
    <property type="term" value="F:RNA binding"/>
    <property type="evidence" value="ECO:0007669"/>
    <property type="project" value="UniProtKB-UniRule"/>
</dbReference>
<dbReference type="SUPFAM" id="SSF52540">
    <property type="entry name" value="P-loop containing nucleoside triphosphate hydrolases"/>
    <property type="match status" value="1"/>
</dbReference>
<name>A0A836KVV1_9TRYP</name>
<comment type="function">
    <text evidence="5">RNA helicase.</text>
</comment>
<dbReference type="PANTHER" id="PTHR24031">
    <property type="entry name" value="RNA HELICASE"/>
    <property type="match status" value="1"/>
</dbReference>
<proteinExistence type="inferred from homology"/>